<dbReference type="GeneID" id="115824125"/>
<dbReference type="InterPro" id="IPR024134">
    <property type="entry name" value="SOD_Cu/Zn_/chaperone"/>
</dbReference>
<reference evidence="4" key="1">
    <citation type="submission" date="2024-06" db="UniProtKB">
        <authorList>
            <consortium name="RefSeq"/>
        </authorList>
    </citation>
    <scope>NUCLEOTIDE SEQUENCE [LARGE SCALE GENOMIC DNA]</scope>
</reference>
<evidence type="ECO:0000256" key="1">
    <source>
        <dbReference type="RuleBase" id="RU000393"/>
    </source>
</evidence>
<dbReference type="CTD" id="794006"/>
<feature type="domain" description="Superoxide dismutase copper/zinc binding" evidence="3">
    <location>
        <begin position="61"/>
        <end position="190"/>
    </location>
</feature>
<dbReference type="PRINTS" id="PR00068">
    <property type="entry name" value="CUZNDISMTASE"/>
</dbReference>
<accession>A0A6J2WLA0</accession>
<evidence type="ECO:0000313" key="5">
    <source>
        <dbReference type="RefSeq" id="XP_030644091.1"/>
    </source>
</evidence>
<dbReference type="GO" id="GO:0005507">
    <property type="term" value="F:copper ion binding"/>
    <property type="evidence" value="ECO:0007669"/>
    <property type="project" value="InterPro"/>
</dbReference>
<name>A0A6J2WLA0_CHACN</name>
<gene>
    <name evidence="5" type="primary">sod3b</name>
</gene>
<evidence type="ECO:0000259" key="3">
    <source>
        <dbReference type="Pfam" id="PF00080"/>
    </source>
</evidence>
<keyword evidence="1" id="KW-0186">Copper</keyword>
<reference evidence="5" key="2">
    <citation type="submission" date="2025-08" db="UniProtKB">
        <authorList>
            <consortium name="RefSeq"/>
        </authorList>
    </citation>
    <scope>IDENTIFICATION</scope>
</reference>
<dbReference type="InParanoid" id="A0A6J2WLA0"/>
<dbReference type="GO" id="GO:0004784">
    <property type="term" value="F:superoxide dismutase activity"/>
    <property type="evidence" value="ECO:0007669"/>
    <property type="project" value="UniProtKB-EC"/>
</dbReference>
<dbReference type="Gene3D" id="2.60.40.200">
    <property type="entry name" value="Superoxide dismutase, copper/zinc binding domain"/>
    <property type="match status" value="1"/>
</dbReference>
<dbReference type="InterPro" id="IPR036423">
    <property type="entry name" value="SOD-like_Cu/Zn_dom_sf"/>
</dbReference>
<dbReference type="OrthoDB" id="666972at2759"/>
<dbReference type="SUPFAM" id="SSF49329">
    <property type="entry name" value="Cu,Zn superoxide dismutase-like"/>
    <property type="match status" value="1"/>
</dbReference>
<comment type="catalytic activity">
    <reaction evidence="1">
        <text>2 superoxide + 2 H(+) = H2O2 + O2</text>
        <dbReference type="Rhea" id="RHEA:20696"/>
        <dbReference type="ChEBI" id="CHEBI:15378"/>
        <dbReference type="ChEBI" id="CHEBI:15379"/>
        <dbReference type="ChEBI" id="CHEBI:16240"/>
        <dbReference type="ChEBI" id="CHEBI:18421"/>
        <dbReference type="EC" id="1.15.1.1"/>
    </reaction>
</comment>
<dbReference type="EC" id="1.15.1.1" evidence="1"/>
<dbReference type="InterPro" id="IPR001424">
    <property type="entry name" value="SOD_Cu_Zn_dom"/>
</dbReference>
<keyword evidence="1" id="KW-0862">Zinc</keyword>
<organism evidence="4 5">
    <name type="scientific">Chanos chanos</name>
    <name type="common">Milkfish</name>
    <name type="synonym">Mugil chanos</name>
    <dbReference type="NCBI Taxonomy" id="29144"/>
    <lineage>
        <taxon>Eukaryota</taxon>
        <taxon>Metazoa</taxon>
        <taxon>Chordata</taxon>
        <taxon>Craniata</taxon>
        <taxon>Vertebrata</taxon>
        <taxon>Euteleostomi</taxon>
        <taxon>Actinopterygii</taxon>
        <taxon>Neopterygii</taxon>
        <taxon>Teleostei</taxon>
        <taxon>Ostariophysi</taxon>
        <taxon>Gonorynchiformes</taxon>
        <taxon>Chanidae</taxon>
        <taxon>Chanos</taxon>
    </lineage>
</organism>
<dbReference type="PROSITE" id="PS00087">
    <property type="entry name" value="SOD_CU_ZN_1"/>
    <property type="match status" value="1"/>
</dbReference>
<dbReference type="PROSITE" id="PS00332">
    <property type="entry name" value="SOD_CU_ZN_2"/>
    <property type="match status" value="1"/>
</dbReference>
<comment type="cofactor">
    <cofactor evidence="1">
        <name>Zn(2+)</name>
        <dbReference type="ChEBI" id="CHEBI:29105"/>
    </cofactor>
    <text evidence="1">Binds 1 zinc ion per subunit.</text>
</comment>
<comment type="function">
    <text evidence="1">Destroys radicals which are normally produced within the cells and which are toxic to biological systems.</text>
</comment>
<sequence>MKSYHSSLLLVAILFSLHVHLGDQRSTQAHPPEHQEFGGSLYATCKMRPNSQLTPGMPRIYGQVLFKQEGASKKLRVSFRLHGFQDSDVQPRAIHIHQYGDLSEGCTSTGGHYNPFGVNHPNHPGDFGNFIPRNGKIRQSLDSSATLYGGLSVLGRSVVVHEKEDDLGLGGDAGSLLHGNAGGRLACCVIGISTPKLWKKYQQ</sequence>
<protein>
    <recommendedName>
        <fullName evidence="1">Superoxide dismutase [Cu-Zn]</fullName>
        <ecNumber evidence="1">1.15.1.1</ecNumber>
    </recommendedName>
</protein>
<evidence type="ECO:0000256" key="2">
    <source>
        <dbReference type="SAM" id="SignalP"/>
    </source>
</evidence>
<keyword evidence="1" id="KW-0560">Oxidoreductase</keyword>
<dbReference type="Proteomes" id="UP000504632">
    <property type="component" value="Chromosome 11"/>
</dbReference>
<feature type="signal peptide" evidence="2">
    <location>
        <begin position="1"/>
        <end position="24"/>
    </location>
</feature>
<keyword evidence="1" id="KW-0479">Metal-binding</keyword>
<dbReference type="PANTHER" id="PTHR10003">
    <property type="entry name" value="SUPEROXIDE DISMUTASE CU-ZN -RELATED"/>
    <property type="match status" value="1"/>
</dbReference>
<proteinExistence type="inferred from homology"/>
<comment type="cofactor">
    <cofactor evidence="1">
        <name>Cu cation</name>
        <dbReference type="ChEBI" id="CHEBI:23378"/>
    </cofactor>
    <text evidence="1">Binds 1 copper ion per subunit.</text>
</comment>
<dbReference type="InterPro" id="IPR018152">
    <property type="entry name" value="SOD_Cu/Zn_BS"/>
</dbReference>
<evidence type="ECO:0000313" key="4">
    <source>
        <dbReference type="Proteomes" id="UP000504632"/>
    </source>
</evidence>
<keyword evidence="4" id="KW-1185">Reference proteome</keyword>
<dbReference type="Pfam" id="PF00080">
    <property type="entry name" value="Sod_Cu"/>
    <property type="match status" value="1"/>
</dbReference>
<dbReference type="AlphaFoldDB" id="A0A6J2WLA0"/>
<keyword evidence="2" id="KW-0732">Signal</keyword>
<dbReference type="RefSeq" id="XP_030644091.1">
    <property type="nucleotide sequence ID" value="XM_030788231.1"/>
</dbReference>
<feature type="chain" id="PRO_5026680309" description="Superoxide dismutase [Cu-Zn]" evidence="2">
    <location>
        <begin position="25"/>
        <end position="203"/>
    </location>
</feature>
<comment type="similarity">
    <text evidence="1">Belongs to the Cu-Zn superoxide dismutase family.</text>
</comment>
<dbReference type="CDD" id="cd00305">
    <property type="entry name" value="Cu-Zn_Superoxide_Dismutase"/>
    <property type="match status" value="1"/>
</dbReference>